<dbReference type="SUPFAM" id="SSF50370">
    <property type="entry name" value="Ricin B-like lectins"/>
    <property type="match status" value="1"/>
</dbReference>
<feature type="domain" description="Ricin B lectin" evidence="2">
    <location>
        <begin position="472"/>
        <end position="559"/>
    </location>
</feature>
<dbReference type="Gene3D" id="2.80.10.50">
    <property type="match status" value="1"/>
</dbReference>
<dbReference type="CDD" id="cd00161">
    <property type="entry name" value="beta-trefoil_Ricin-like"/>
    <property type="match status" value="1"/>
</dbReference>
<proteinExistence type="predicted"/>
<accession>A0A7X1HX52</accession>
<name>A0A7X1HX52_9ACTN</name>
<dbReference type="Proteomes" id="UP000517694">
    <property type="component" value="Unassembled WGS sequence"/>
</dbReference>
<gene>
    <name evidence="3" type="ORF">H1R13_06610</name>
</gene>
<dbReference type="Pfam" id="PF14200">
    <property type="entry name" value="RicinB_lectin_2"/>
    <property type="match status" value="1"/>
</dbReference>
<keyword evidence="4" id="KW-1185">Reference proteome</keyword>
<feature type="region of interest" description="Disordered" evidence="1">
    <location>
        <begin position="559"/>
        <end position="602"/>
    </location>
</feature>
<feature type="compositionally biased region" description="Polar residues" evidence="1">
    <location>
        <begin position="586"/>
        <end position="595"/>
    </location>
</feature>
<evidence type="ECO:0000256" key="1">
    <source>
        <dbReference type="SAM" id="MobiDB-lite"/>
    </source>
</evidence>
<dbReference type="AlphaFoldDB" id="A0A7X1HX52"/>
<organism evidence="3 4">
    <name type="scientific">Streptomyces mexicanus</name>
    <dbReference type="NCBI Taxonomy" id="178566"/>
    <lineage>
        <taxon>Bacteria</taxon>
        <taxon>Bacillati</taxon>
        <taxon>Actinomycetota</taxon>
        <taxon>Actinomycetes</taxon>
        <taxon>Kitasatosporales</taxon>
        <taxon>Streptomycetaceae</taxon>
        <taxon>Streptomyces</taxon>
    </lineage>
</organism>
<protein>
    <submittedName>
        <fullName evidence="3">RICIN domain-containing protein</fullName>
    </submittedName>
</protein>
<reference evidence="3 4" key="1">
    <citation type="submission" date="2020-08" db="EMBL/GenBank/DDBJ databases">
        <title>Whole-Genome Sequence of French Clinical Streptomyces mexicanus Strain Q0842.</title>
        <authorList>
            <person name="Boxberger M."/>
            <person name="La Scola B."/>
        </authorList>
    </citation>
    <scope>NUCLEOTIDE SEQUENCE [LARGE SCALE GENOMIC DNA]</scope>
    <source>
        <strain evidence="3 4">Marseille-Q0842</strain>
    </source>
</reference>
<sequence length="602" mass="63341">MAGGGALTGPAAAAVGTAGVAGAGSTAGAAGSAYTVTVGGKGSWTHPDDTPAAPYFDKDGTFHFQQAHALYGAQDSRRWTFFTGPDFDSATRDAGLSGAVNPADSRDRNDDTTWRCNNSPTGLSATYAPTGSGYAQRNYCDLVGVWVDPDTGDWYGLVHNEFTPQPFGDGLHYDAIDYAVSTDQGHTWTIKDHVITSPYSTTRGDTAAFPQRTYHYGDGDPRLFVDTASGYFYVYYGSRIVEKGGGWKAFHAHVARAPIAAKMAPGSWRKWYDGAWSQPGVGGQESNLVPVDATHPTGYTPPEQEYDPNNPGTVSEQVAAGKTPPTSPLFVMDITYDAHLGLYIGEPQAVDQSGDAPQQFYATDDLATQKWRLLGDTGAHTNASWYRWFLDPVNKTASGIVGRSFRSYCSFGCSGGSSGEYVNVTIDSPAPAAPVTSGRAYRISGDHGRVLAQVRGGTATTSLAHPTGSALQSWTFTANGDGSYRIANTATGALLGVDSATPAQRAWGTRPTVTPAPAGGPTVGQQWWVVSGRTADGAATGTYRLVNRYSGLVIGLSARPSRPAETAPARFWQDTGGSAVGGSRTAAEQTLTLTPTGPAPRH</sequence>
<comment type="caution">
    <text evidence="3">The sequence shown here is derived from an EMBL/GenBank/DDBJ whole genome shotgun (WGS) entry which is preliminary data.</text>
</comment>
<dbReference type="EMBL" id="JACMHY010000002">
    <property type="protein sequence ID" value="MBC2864674.1"/>
    <property type="molecule type" value="Genomic_DNA"/>
</dbReference>
<evidence type="ECO:0000313" key="3">
    <source>
        <dbReference type="EMBL" id="MBC2864674.1"/>
    </source>
</evidence>
<evidence type="ECO:0000313" key="4">
    <source>
        <dbReference type="Proteomes" id="UP000517694"/>
    </source>
</evidence>
<dbReference type="InterPro" id="IPR000772">
    <property type="entry name" value="Ricin_B_lectin"/>
</dbReference>
<dbReference type="InterPro" id="IPR035992">
    <property type="entry name" value="Ricin_B-like_lectins"/>
</dbReference>
<evidence type="ECO:0000259" key="2">
    <source>
        <dbReference type="Pfam" id="PF14200"/>
    </source>
</evidence>